<evidence type="ECO:0000313" key="2">
    <source>
        <dbReference type="Proteomes" id="UP001328107"/>
    </source>
</evidence>
<dbReference type="EMBL" id="BTRK01000002">
    <property type="protein sequence ID" value="GMR34512.1"/>
    <property type="molecule type" value="Genomic_DNA"/>
</dbReference>
<sequence length="687" mass="78061">SRFMMDLHRVGAELEKAFEHASNIMQDYEKSRGRTVEDALFMNMCEIIMDSIDSIETNTSVSPTNFNRARYDFSLDPSSRYCQLGYSLTVLIDRLMGDRLLTHEDTIPQKERSDPATSPLVFDHSSATTDSSMEFIVKEELFEIEDEPTSGESPSGSSFVLLDDVEGSIEVKEGPEIKMEDPEIKVEEPDIIQEINEIKQEPIADIFLPNTGDSRPVGQQGVSFSDMQLGETVDQLPGCSTNKAKDLVSCRVKKCFMCGELTDKFTCVPPIAGPRKTVLDQIVFTTPIEVKKYAELVRSNYAVVVCNTHMNQKTWKRAQERKCHVCGKITDTYKCVPSDYAKREEIVNKMEAKTNKEFLILEDMKINNWPVFICGGHWSKESMSKQAEEERLKKVLTIPANFKPKYNRQTIAALNIPPPVQRIRPKQCFKCSLCGEISFPNTASPEDPIEARKFFDKLVRASTCIIIYSINYITTFKTDFCLCPVPRITRCTKWHHNCNLIFELTAHEKEKIEILIANKTRADICQKHFNLHIVEGEKNPICSLCDEIADPYMFSPKPPQMARQFFHNLTELTLKQRRKVRDLLAQKERQWIICARHFTPTPGEDCPGVIRHQVTYAPIVTRPVVTNKGVVEIQVPDVVVKTGSSKRKQTFTESSKIPARKKIHVLGNHRWVACKEATAAAKMGGTV</sequence>
<evidence type="ECO:0000313" key="1">
    <source>
        <dbReference type="EMBL" id="GMR34512.1"/>
    </source>
</evidence>
<protein>
    <submittedName>
        <fullName evidence="1">Uncharacterized protein</fullName>
    </submittedName>
</protein>
<accession>A0AAN4ZB31</accession>
<gene>
    <name evidence="1" type="ORF">PMAYCL1PPCAC_04707</name>
</gene>
<name>A0AAN4ZB31_9BILA</name>
<proteinExistence type="predicted"/>
<comment type="caution">
    <text evidence="1">The sequence shown here is derived from an EMBL/GenBank/DDBJ whole genome shotgun (WGS) entry which is preliminary data.</text>
</comment>
<feature type="non-terminal residue" evidence="1">
    <location>
        <position position="1"/>
    </location>
</feature>
<keyword evidence="2" id="KW-1185">Reference proteome</keyword>
<dbReference type="Proteomes" id="UP001328107">
    <property type="component" value="Unassembled WGS sequence"/>
</dbReference>
<reference evidence="2" key="1">
    <citation type="submission" date="2022-10" db="EMBL/GenBank/DDBJ databases">
        <title>Genome assembly of Pristionchus species.</title>
        <authorList>
            <person name="Yoshida K."/>
            <person name="Sommer R.J."/>
        </authorList>
    </citation>
    <scope>NUCLEOTIDE SEQUENCE [LARGE SCALE GENOMIC DNA]</scope>
    <source>
        <strain evidence="2">RS5460</strain>
    </source>
</reference>
<dbReference type="AlphaFoldDB" id="A0AAN4ZB31"/>
<organism evidence="1 2">
    <name type="scientific">Pristionchus mayeri</name>
    <dbReference type="NCBI Taxonomy" id="1317129"/>
    <lineage>
        <taxon>Eukaryota</taxon>
        <taxon>Metazoa</taxon>
        <taxon>Ecdysozoa</taxon>
        <taxon>Nematoda</taxon>
        <taxon>Chromadorea</taxon>
        <taxon>Rhabditida</taxon>
        <taxon>Rhabditina</taxon>
        <taxon>Diplogasteromorpha</taxon>
        <taxon>Diplogasteroidea</taxon>
        <taxon>Neodiplogasteridae</taxon>
        <taxon>Pristionchus</taxon>
    </lineage>
</organism>